<dbReference type="GO" id="GO:0016579">
    <property type="term" value="P:protein deubiquitination"/>
    <property type="evidence" value="ECO:0007669"/>
    <property type="project" value="InterPro"/>
</dbReference>
<sequence>MGTENEEPGPGDTLEILKKKAAIFEKGVNYPIKLWISTARKLYDQAFKYENESRLEIAYVKYLRASSIVIEVIPSHKDYVLFKSQGGPILKQYQELRQETSLSFFRFQKIHQILKLRDIEKMSLNKSNTVVNTKESFLRSSSKSVSPELIQRDLKPGLSYSFSLNEKIDFPKNDHMEISDIRRSQSIDLLNSQFRLPTPISFPFKFSPTNTDLKLSFSETNIDKDMNPFTSSSLLTDLNKKHVLSDQITIFPNFSFIDSDTLYKYIISKDNKSRILFLDIRPRSEFNKFRIASENIVCIEPIILTLQEDISGDQLEDSLIISPLSEQKTFSNRHKFDLIVYYDWDSKNDNLSGNISQNEKARIFYNLNKAIYNYGGFQKPLKHIPVLLSGGLKEWVNFIKKNDIFCDFIEGTNTHNIRNGFTENILPSDHESNYLYLKSNINIPNSYAPSDYSLYSVDIGLEKKNHKNSIEMTMSMEKFQSLFKNNMNLTDNKDISSGSNNDLHLKMKEKYPSHLTLSQQSLIKFMPYFETNDIHNSLRDYHNINKYEFLSQKMDINDLNNCEKKGISSNNPFYDFIEPKNTNNEFPRRSTSREYNSLDSYKFKQPSLSDINSIITKPQTLTSQIYNTEQFCVRGIIGATGLTNLGNTCYMNAIIQCLNSTIPFVRYYRDGSYKKHINFNNPLGYKGELVQTFARLITYLWDNEHTYVSPLFFKNVVGRLKEQFRDNDQQDSQEFLAFLLDGLHEELNIAAGQLRPKELTPEEELKIENMPDKIASNIEWQKYVRLNNSIVVSLFQGQLQSRLKCLTCDFQSTTYNPFTYLSLPIPLTQAKTSTLYECLQFFVQKEYLKDKEQWYCSKCRKPRDATKTLTISKIPQILLIHLKRFQTCGHWKDKINTKIDFLINNFDLTDFLLDSTQSLSDPLNHGQYLYHLYAVTNHYGNLDGGHYTAMVKNSFTNSWNLFDDRRVVFCSERDVVSPAAYILFYIRNNVV</sequence>
<dbReference type="InterPro" id="IPR036873">
    <property type="entry name" value="Rhodanese-like_dom_sf"/>
</dbReference>
<dbReference type="Pfam" id="PF08969">
    <property type="entry name" value="USP8_dimer"/>
    <property type="match status" value="1"/>
</dbReference>
<comment type="caution">
    <text evidence="9">The sequence shown here is derived from an EMBL/GenBank/DDBJ whole genome shotgun (WGS) entry which is preliminary data.</text>
</comment>
<dbReference type="RefSeq" id="XP_007875488.1">
    <property type="nucleotide sequence ID" value="XM_007877297.1"/>
</dbReference>
<comment type="catalytic activity">
    <reaction evidence="1 7">
        <text>Thiol-dependent hydrolysis of ester, thioester, amide, peptide and isopeptide bonds formed by the C-terminal Gly of ubiquitin (a 76-residue protein attached to proteins as an intracellular targeting signal).</text>
        <dbReference type="EC" id="3.4.19.12"/>
    </reaction>
</comment>
<evidence type="ECO:0000313" key="10">
    <source>
        <dbReference type="Proteomes" id="UP000011958"/>
    </source>
</evidence>
<dbReference type="PANTHER" id="PTHR21646">
    <property type="entry name" value="UBIQUITIN CARBOXYL-TERMINAL HYDROLASE"/>
    <property type="match status" value="1"/>
</dbReference>
<dbReference type="EMBL" id="AFWA02000017">
    <property type="protein sequence ID" value="EMR08235.1"/>
    <property type="molecule type" value="Genomic_DNA"/>
</dbReference>
<protein>
    <recommendedName>
        <fullName evidence="7">Ubiquitin carboxyl-terminal hydrolase</fullName>
        <ecNumber evidence="7">3.4.19.12</ecNumber>
    </recommendedName>
</protein>
<dbReference type="STRING" id="1069680.M7P320"/>
<dbReference type="InterPro" id="IPR028889">
    <property type="entry name" value="USP"/>
</dbReference>
<evidence type="ECO:0000256" key="1">
    <source>
        <dbReference type="ARBA" id="ARBA00000707"/>
    </source>
</evidence>
<evidence type="ECO:0000313" key="9">
    <source>
        <dbReference type="EMBL" id="EMR08235.1"/>
    </source>
</evidence>
<dbReference type="PROSITE" id="PS50235">
    <property type="entry name" value="USP_3"/>
    <property type="match status" value="1"/>
</dbReference>
<gene>
    <name evidence="9" type="ORF">PNEG_03403</name>
</gene>
<organism evidence="9 10">
    <name type="scientific">Pneumocystis murina (strain B123)</name>
    <name type="common">Mouse pneumocystis pneumonia agent</name>
    <name type="synonym">Pneumocystis carinii f. sp. muris</name>
    <dbReference type="NCBI Taxonomy" id="1069680"/>
    <lineage>
        <taxon>Eukaryota</taxon>
        <taxon>Fungi</taxon>
        <taxon>Dikarya</taxon>
        <taxon>Ascomycota</taxon>
        <taxon>Taphrinomycotina</taxon>
        <taxon>Pneumocystomycetes</taxon>
        <taxon>Pneumocystaceae</taxon>
        <taxon>Pneumocystis</taxon>
    </lineage>
</organism>
<dbReference type="InterPro" id="IPR018200">
    <property type="entry name" value="USP_CS"/>
</dbReference>
<dbReference type="eggNOG" id="KOG1868">
    <property type="taxonomic scope" value="Eukaryota"/>
</dbReference>
<keyword evidence="5 7" id="KW-0378">Hydrolase</keyword>
<dbReference type="EC" id="3.4.19.12" evidence="7"/>
<dbReference type="CDD" id="cd02674">
    <property type="entry name" value="Peptidase_C19R"/>
    <property type="match status" value="1"/>
</dbReference>
<dbReference type="AlphaFoldDB" id="M7P320"/>
<dbReference type="InterPro" id="IPR015063">
    <property type="entry name" value="USP8_dimer"/>
</dbReference>
<evidence type="ECO:0000256" key="4">
    <source>
        <dbReference type="ARBA" id="ARBA00022786"/>
    </source>
</evidence>
<dbReference type="Gene3D" id="1.20.58.80">
    <property type="entry name" value="Phosphotransferase system, lactose/cellobiose-type IIA subunit"/>
    <property type="match status" value="1"/>
</dbReference>
<dbReference type="OrthoDB" id="292964at2759"/>
<evidence type="ECO:0000256" key="6">
    <source>
        <dbReference type="ARBA" id="ARBA00022807"/>
    </source>
</evidence>
<dbReference type="InterPro" id="IPR001394">
    <property type="entry name" value="Peptidase_C19_UCH"/>
</dbReference>
<keyword evidence="10" id="KW-1185">Reference proteome</keyword>
<evidence type="ECO:0000256" key="2">
    <source>
        <dbReference type="ARBA" id="ARBA00009085"/>
    </source>
</evidence>
<evidence type="ECO:0000256" key="5">
    <source>
        <dbReference type="ARBA" id="ARBA00022801"/>
    </source>
</evidence>
<dbReference type="GO" id="GO:0004843">
    <property type="term" value="F:cysteine-type deubiquitinase activity"/>
    <property type="evidence" value="ECO:0007669"/>
    <property type="project" value="UniProtKB-UniRule"/>
</dbReference>
<dbReference type="InterPro" id="IPR050185">
    <property type="entry name" value="Ub_carboxyl-term_hydrolase"/>
</dbReference>
<dbReference type="PROSITE" id="PS00972">
    <property type="entry name" value="USP_1"/>
    <property type="match status" value="1"/>
</dbReference>
<dbReference type="HOGENOM" id="CLU_005922_2_0_1"/>
<comment type="similarity">
    <text evidence="2 7">Belongs to the peptidase C19 family.</text>
</comment>
<dbReference type="GO" id="GO:0006508">
    <property type="term" value="P:proteolysis"/>
    <property type="evidence" value="ECO:0007669"/>
    <property type="project" value="UniProtKB-KW"/>
</dbReference>
<proteinExistence type="inferred from homology"/>
<dbReference type="InterPro" id="IPR038765">
    <property type="entry name" value="Papain-like_cys_pep_sf"/>
</dbReference>
<feature type="domain" description="USP" evidence="8">
    <location>
        <begin position="640"/>
        <end position="988"/>
    </location>
</feature>
<keyword evidence="6 7" id="KW-0788">Thiol protease</keyword>
<dbReference type="Pfam" id="PF00443">
    <property type="entry name" value="UCH"/>
    <property type="match status" value="1"/>
</dbReference>
<dbReference type="SUPFAM" id="SSF54001">
    <property type="entry name" value="Cysteine proteinases"/>
    <property type="match status" value="1"/>
</dbReference>
<name>M7P320_PNEMU</name>
<dbReference type="GeneID" id="19897090"/>
<dbReference type="Gene3D" id="3.90.70.10">
    <property type="entry name" value="Cysteine proteinases"/>
    <property type="match status" value="1"/>
</dbReference>
<keyword evidence="4 7" id="KW-0833">Ubl conjugation pathway</keyword>
<dbReference type="PROSITE" id="PS00973">
    <property type="entry name" value="USP_2"/>
    <property type="match status" value="1"/>
</dbReference>
<dbReference type="Gene3D" id="3.40.250.10">
    <property type="entry name" value="Rhodanese-like domain"/>
    <property type="match status" value="1"/>
</dbReference>
<accession>M7P320</accession>
<keyword evidence="3 7" id="KW-0645">Protease</keyword>
<reference evidence="10" key="1">
    <citation type="journal article" date="2016" name="Nat. Commun.">
        <title>Genome analysis of three Pneumocystis species reveals adaptation mechanisms to life exclusively in mammalian hosts.</title>
        <authorList>
            <person name="Ma L."/>
            <person name="Chen Z."/>
            <person name="Huang D.W."/>
            <person name="Kutty G."/>
            <person name="Ishihara M."/>
            <person name="Wang H."/>
            <person name="Abouelleil A."/>
            <person name="Bishop L."/>
            <person name="Davey E."/>
            <person name="Deng R."/>
            <person name="Deng X."/>
            <person name="Fan L."/>
            <person name="Fantoni G."/>
            <person name="Fitzgerald M."/>
            <person name="Gogineni E."/>
            <person name="Goldberg J.M."/>
            <person name="Handley G."/>
            <person name="Hu X."/>
            <person name="Huber C."/>
            <person name="Jiao X."/>
            <person name="Jones K."/>
            <person name="Levin J.Z."/>
            <person name="Liu Y."/>
            <person name="Macdonald P."/>
            <person name="Melnikov A."/>
            <person name="Raley C."/>
            <person name="Sassi M."/>
            <person name="Sherman B.T."/>
            <person name="Song X."/>
            <person name="Sykes S."/>
            <person name="Tran B."/>
            <person name="Walsh L."/>
            <person name="Xia Y."/>
            <person name="Yang J."/>
            <person name="Young S."/>
            <person name="Zeng Q."/>
            <person name="Zheng X."/>
            <person name="Stephens R."/>
            <person name="Nusbaum C."/>
            <person name="Birren B.W."/>
            <person name="Azadi P."/>
            <person name="Lempicki R.A."/>
            <person name="Cuomo C.A."/>
            <person name="Kovacs J.A."/>
        </authorList>
    </citation>
    <scope>NUCLEOTIDE SEQUENCE [LARGE SCALE GENOMIC DNA]</scope>
    <source>
        <strain evidence="10">B123</strain>
    </source>
</reference>
<dbReference type="PANTHER" id="PTHR21646:SF95">
    <property type="entry name" value="UBIQUITIN CARBOXYL-TERMINAL HYDROLASE 4-RELATED"/>
    <property type="match status" value="1"/>
</dbReference>
<dbReference type="Proteomes" id="UP000011958">
    <property type="component" value="Unassembled WGS sequence"/>
</dbReference>
<evidence type="ECO:0000259" key="8">
    <source>
        <dbReference type="PROSITE" id="PS50235"/>
    </source>
</evidence>
<evidence type="ECO:0000256" key="7">
    <source>
        <dbReference type="RuleBase" id="RU366025"/>
    </source>
</evidence>
<evidence type="ECO:0000256" key="3">
    <source>
        <dbReference type="ARBA" id="ARBA00022670"/>
    </source>
</evidence>
<dbReference type="SUPFAM" id="SSF140856">
    <property type="entry name" value="USP8 N-terminal domain-like"/>
    <property type="match status" value="1"/>
</dbReference>
<dbReference type="VEuPathDB" id="FungiDB:PNEG_03403"/>
<dbReference type="SUPFAM" id="SSF52821">
    <property type="entry name" value="Rhodanese/Cell cycle control phosphatase"/>
    <property type="match status" value="1"/>
</dbReference>